<dbReference type="SMART" id="SM00066">
    <property type="entry name" value="GAL4"/>
    <property type="match status" value="1"/>
</dbReference>
<dbReference type="OrthoDB" id="2740448at2759"/>
<feature type="domain" description="Zn(2)-C6 fungal-type" evidence="3">
    <location>
        <begin position="8"/>
        <end position="37"/>
    </location>
</feature>
<organism evidence="4 5">
    <name type="scientific">[Torrubiella] hemipterigena</name>
    <dbReference type="NCBI Taxonomy" id="1531966"/>
    <lineage>
        <taxon>Eukaryota</taxon>
        <taxon>Fungi</taxon>
        <taxon>Dikarya</taxon>
        <taxon>Ascomycota</taxon>
        <taxon>Pezizomycotina</taxon>
        <taxon>Sordariomycetes</taxon>
        <taxon>Hypocreomycetidae</taxon>
        <taxon>Hypocreales</taxon>
        <taxon>Clavicipitaceae</taxon>
        <taxon>Clavicipitaceae incertae sedis</taxon>
        <taxon>'Torrubiella' clade</taxon>
    </lineage>
</organism>
<dbReference type="PANTHER" id="PTHR31668:SF24">
    <property type="entry name" value="TRANSCRIPTION FACTOR, PUTATIVE-RELATED"/>
    <property type="match status" value="1"/>
</dbReference>
<dbReference type="GO" id="GO:0000981">
    <property type="term" value="F:DNA-binding transcription factor activity, RNA polymerase II-specific"/>
    <property type="evidence" value="ECO:0007669"/>
    <property type="project" value="InterPro"/>
</dbReference>
<proteinExistence type="predicted"/>
<dbReference type="PROSITE" id="PS00463">
    <property type="entry name" value="ZN2_CY6_FUNGAL_1"/>
    <property type="match status" value="1"/>
</dbReference>
<dbReference type="Pfam" id="PF00172">
    <property type="entry name" value="Zn_clus"/>
    <property type="match status" value="1"/>
</dbReference>
<feature type="region of interest" description="Disordered" evidence="2">
    <location>
        <begin position="59"/>
        <end position="94"/>
    </location>
</feature>
<dbReference type="PANTHER" id="PTHR31668">
    <property type="entry name" value="GLUCOSE TRANSPORT TRANSCRIPTION REGULATOR RGT1-RELATED-RELATED"/>
    <property type="match status" value="1"/>
</dbReference>
<evidence type="ECO:0000256" key="2">
    <source>
        <dbReference type="SAM" id="MobiDB-lite"/>
    </source>
</evidence>
<evidence type="ECO:0000313" key="5">
    <source>
        <dbReference type="Proteomes" id="UP000039046"/>
    </source>
</evidence>
<dbReference type="InterPro" id="IPR001138">
    <property type="entry name" value="Zn2Cys6_DnaBD"/>
</dbReference>
<name>A0A0A1SXS5_9HYPO</name>
<accession>A0A0A1SXS5</accession>
<dbReference type="STRING" id="1531966.A0A0A1SXS5"/>
<dbReference type="CDD" id="cd12148">
    <property type="entry name" value="fungal_TF_MHR"/>
    <property type="match status" value="1"/>
</dbReference>
<sequence>MTGRVSRACDGCRVRKVRCNGDQPCSQCSHLSLKCVFAPPPAKRKPGVRGRLVAQLRNSQVNGTPVPIPNSNSSTYVGSDSSPTYSGDSVSPTAPPSVTSIAGIVNNHSSPTYHGLSLASPLSGNAVPVPTRYTTDFFLGYLGLFEEQVYPFNPTISPADMRVAIHNMHADYQDAALVYAFAAVTINLTQESWSGGSGTDDIASEMSTLMELAMLAHKHAEAVRNGDMGRFGELPVTLKRIATCMFLEICMMAFKRHDRAFALLREAITMIQILNVHQYPANPDPTTTAASDATNDRRLSPRDIFRLKRIYWEAYIHERFLSTVAAFPCVLPPLNTGVPIGDPSIPPHIDGAFARLTYLFKILDGPFLAHWIAQKDSSAPVPEMTAEWIETKQAELDQDEADAGEAERALASSGRGSFTELQVADLLITRLWLRTLVWQFALSHGLLRSAPPRSAHHGLSLHFPAQRLSSQLRNLVNNIQNTSSITFHGSGIIQKLFEITSTVADVLALPLGPGQTQEEFRVRLQDFEFLVRFIFGFERIQKEQRNYLREKLGALQEQYTIVDFSELASLSPSSTR</sequence>
<protein>
    <recommendedName>
        <fullName evidence="3">Zn(2)-C6 fungal-type domain-containing protein</fullName>
    </recommendedName>
</protein>
<keyword evidence="5" id="KW-1185">Reference proteome</keyword>
<evidence type="ECO:0000259" key="3">
    <source>
        <dbReference type="PROSITE" id="PS50048"/>
    </source>
</evidence>
<dbReference type="Proteomes" id="UP000039046">
    <property type="component" value="Unassembled WGS sequence"/>
</dbReference>
<dbReference type="InterPro" id="IPR050797">
    <property type="entry name" value="Carb_Metab_Trans_Reg"/>
</dbReference>
<dbReference type="EMBL" id="CDHN01000002">
    <property type="protein sequence ID" value="CEJ89536.1"/>
    <property type="molecule type" value="Genomic_DNA"/>
</dbReference>
<dbReference type="GO" id="GO:0008270">
    <property type="term" value="F:zinc ion binding"/>
    <property type="evidence" value="ECO:0007669"/>
    <property type="project" value="InterPro"/>
</dbReference>
<dbReference type="PROSITE" id="PS50048">
    <property type="entry name" value="ZN2_CY6_FUNGAL_2"/>
    <property type="match status" value="1"/>
</dbReference>
<dbReference type="InterPro" id="IPR036864">
    <property type="entry name" value="Zn2-C6_fun-type_DNA-bd_sf"/>
</dbReference>
<evidence type="ECO:0000256" key="1">
    <source>
        <dbReference type="ARBA" id="ARBA00023242"/>
    </source>
</evidence>
<dbReference type="AlphaFoldDB" id="A0A0A1SXS5"/>
<dbReference type="SUPFAM" id="SSF57701">
    <property type="entry name" value="Zn2/Cys6 DNA-binding domain"/>
    <property type="match status" value="1"/>
</dbReference>
<feature type="compositionally biased region" description="Polar residues" evidence="2">
    <location>
        <begin position="59"/>
        <end position="88"/>
    </location>
</feature>
<dbReference type="HOGENOM" id="CLU_016574_6_1_1"/>
<gene>
    <name evidence="4" type="ORF">VHEMI05377</name>
</gene>
<reference evidence="4 5" key="1">
    <citation type="journal article" date="2015" name="Genome Announc.">
        <title>Draft Genome Sequence and Gene Annotation of the Entomopathogenic Fungus Verticillium hemipterigenum.</title>
        <authorList>
            <person name="Horn F."/>
            <person name="Habel A."/>
            <person name="Scharf D.H."/>
            <person name="Dworschak J."/>
            <person name="Brakhage A.A."/>
            <person name="Guthke R."/>
            <person name="Hertweck C."/>
            <person name="Linde J."/>
        </authorList>
    </citation>
    <scope>NUCLEOTIDE SEQUENCE [LARGE SCALE GENOMIC DNA]</scope>
</reference>
<evidence type="ECO:0000313" key="4">
    <source>
        <dbReference type="EMBL" id="CEJ89536.1"/>
    </source>
</evidence>
<keyword evidence="1" id="KW-0539">Nucleus</keyword>
<dbReference type="CDD" id="cd00067">
    <property type="entry name" value="GAL4"/>
    <property type="match status" value="1"/>
</dbReference>
<dbReference type="Gene3D" id="4.10.240.10">
    <property type="entry name" value="Zn(2)-C6 fungal-type DNA-binding domain"/>
    <property type="match status" value="1"/>
</dbReference>